<dbReference type="EMBL" id="VHJA01000060">
    <property type="protein sequence ID" value="TPV40662.1"/>
    <property type="molecule type" value="Genomic_DNA"/>
</dbReference>
<reference evidence="2 3" key="1">
    <citation type="submission" date="2019-06" db="EMBL/GenBank/DDBJ databases">
        <title>Taxogenomics and systematics of the genus Pantoea.</title>
        <authorList>
            <person name="Tambong J.T."/>
        </authorList>
    </citation>
    <scope>NUCLEOTIDE SEQUENCE [LARGE SCALE GENOMIC DNA]</scope>
    <source>
        <strain evidence="2 3">LMG 24200</strain>
    </source>
</reference>
<dbReference type="AlphaFoldDB" id="A0A506Q4P1"/>
<dbReference type="Proteomes" id="UP000317747">
    <property type="component" value="Unassembled WGS sequence"/>
</dbReference>
<feature type="transmembrane region" description="Helical" evidence="1">
    <location>
        <begin position="89"/>
        <end position="110"/>
    </location>
</feature>
<feature type="transmembrane region" description="Helical" evidence="1">
    <location>
        <begin position="64"/>
        <end position="83"/>
    </location>
</feature>
<keyword evidence="3" id="KW-1185">Reference proteome</keyword>
<evidence type="ECO:0000313" key="3">
    <source>
        <dbReference type="Proteomes" id="UP000317747"/>
    </source>
</evidence>
<dbReference type="OrthoDB" id="6540266at2"/>
<protein>
    <recommendedName>
        <fullName evidence="4">Inner membrane protein</fullName>
    </recommendedName>
</protein>
<proteinExistence type="predicted"/>
<evidence type="ECO:0000313" key="2">
    <source>
        <dbReference type="EMBL" id="TPV40662.1"/>
    </source>
</evidence>
<dbReference type="InterPro" id="IPR020368">
    <property type="entry name" value="Uncharacterised_YbjM"/>
</dbReference>
<dbReference type="RefSeq" id="WP_128085275.1">
    <property type="nucleotide sequence ID" value="NZ_CP071405.1"/>
</dbReference>
<evidence type="ECO:0008006" key="4">
    <source>
        <dbReference type="Google" id="ProtNLM"/>
    </source>
</evidence>
<keyword evidence="1" id="KW-0472">Membrane</keyword>
<keyword evidence="1" id="KW-1133">Transmembrane helix</keyword>
<dbReference type="Pfam" id="PF11045">
    <property type="entry name" value="YbjM"/>
    <property type="match status" value="1"/>
</dbReference>
<evidence type="ECO:0000256" key="1">
    <source>
        <dbReference type="SAM" id="Phobius"/>
    </source>
</evidence>
<keyword evidence="1" id="KW-0812">Transmembrane</keyword>
<name>A0A506Q4P1_9GAMM</name>
<accession>A0A506Q4P1</accession>
<sequence length="121" mass="13424">MPQRSYLWTTRLCGVVLYSLVFVFTCHFWQVGPGPLRGQPELLLFMLPGIVMALLQVESPLKSTLMMGLWGTLLGALLLNNSLFVHSSALFVLAWCLSALFWAGCGALLVRLMQIVMASLH</sequence>
<gene>
    <name evidence="2" type="ORF">FJW01_13235</name>
</gene>
<dbReference type="GO" id="GO:0016020">
    <property type="term" value="C:membrane"/>
    <property type="evidence" value="ECO:0007669"/>
    <property type="project" value="InterPro"/>
</dbReference>
<organism evidence="2 3">
    <name type="scientific">Pantoea deleyi</name>
    <dbReference type="NCBI Taxonomy" id="470932"/>
    <lineage>
        <taxon>Bacteria</taxon>
        <taxon>Pseudomonadati</taxon>
        <taxon>Pseudomonadota</taxon>
        <taxon>Gammaproteobacteria</taxon>
        <taxon>Enterobacterales</taxon>
        <taxon>Erwiniaceae</taxon>
        <taxon>Pantoea</taxon>
    </lineage>
</organism>
<comment type="caution">
    <text evidence="2">The sequence shown here is derived from an EMBL/GenBank/DDBJ whole genome shotgun (WGS) entry which is preliminary data.</text>
</comment>
<feature type="transmembrane region" description="Helical" evidence="1">
    <location>
        <begin position="12"/>
        <end position="30"/>
    </location>
</feature>